<evidence type="ECO:0000313" key="1">
    <source>
        <dbReference type="EMBL" id="GAK31690.1"/>
    </source>
</evidence>
<evidence type="ECO:0000313" key="2">
    <source>
        <dbReference type="Proteomes" id="UP000030643"/>
    </source>
</evidence>
<keyword evidence="2" id="KW-1185">Reference proteome</keyword>
<protein>
    <submittedName>
        <fullName evidence="1">Uncharacterized protein</fullName>
    </submittedName>
</protein>
<dbReference type="EMBL" id="DF820496">
    <property type="protein sequence ID" value="GAK31690.1"/>
    <property type="molecule type" value="Genomic_DNA"/>
</dbReference>
<dbReference type="AlphaFoldDB" id="A0A069CV60"/>
<gene>
    <name evidence="1" type="ORF">WOSG25_130420</name>
</gene>
<reference evidence="2" key="1">
    <citation type="journal article" date="2014" name="Genome Announc.">
        <title>Draft genome sequence of Weissella oryzae SG25T, isolated from fermented rice grains.</title>
        <authorList>
            <person name="Tanizawa Y."/>
            <person name="Fujisawa T."/>
            <person name="Mochizuki T."/>
            <person name="Kaminuma E."/>
            <person name="Suzuki Y."/>
            <person name="Nakamura Y."/>
            <person name="Tohno M."/>
        </authorList>
    </citation>
    <scope>NUCLEOTIDE SEQUENCE [LARGE SCALE GENOMIC DNA]</scope>
    <source>
        <strain evidence="2">DSM 25784 / JCM 18191 / LMG 30913 / SG25</strain>
    </source>
</reference>
<proteinExistence type="predicted"/>
<name>A0A069CV60_WEIOS</name>
<sequence length="55" mass="5438">MLATELAEIACATAADEATTSEPALLKACKIAALSAEAGEMLPEASTANDEAADA</sequence>
<accession>A0A069CV60</accession>
<dbReference type="Proteomes" id="UP000030643">
    <property type="component" value="Unassembled WGS sequence"/>
</dbReference>
<organism evidence="1 2">
    <name type="scientific">Weissella oryzae (strain DSM 25784 / JCM 18191 / LMG 30913 / SG25)</name>
    <dbReference type="NCBI Taxonomy" id="1329250"/>
    <lineage>
        <taxon>Bacteria</taxon>
        <taxon>Bacillati</taxon>
        <taxon>Bacillota</taxon>
        <taxon>Bacilli</taxon>
        <taxon>Lactobacillales</taxon>
        <taxon>Lactobacillaceae</taxon>
        <taxon>Weissella</taxon>
    </lineage>
</organism>